<dbReference type="EMBL" id="CP151087">
    <property type="protein sequence ID" value="WZN57141.1"/>
    <property type="molecule type" value="Genomic_DNA"/>
</dbReference>
<evidence type="ECO:0000313" key="2">
    <source>
        <dbReference type="Proteomes" id="UP001485301"/>
    </source>
</evidence>
<sequence length="108" mass="12623">MRIIKFFKAKMIDYWKQIVFYWLLVLLFVMPVTSFAQILSEQPSDSSSRSHFFKKIPYKELAVPVGLITYGIVAKGNPFLKGIDEDIRDGVSRRNNQKIKLDDFTRFA</sequence>
<evidence type="ECO:0000313" key="1">
    <source>
        <dbReference type="EMBL" id="WZN57141.1"/>
    </source>
</evidence>
<keyword evidence="2" id="KW-1185">Reference proteome</keyword>
<reference evidence="1" key="1">
    <citation type="submission" date="2024-04" db="EMBL/GenBank/DDBJ databases">
        <title>Complete genome sequence of Sphingobacterium thalpophiium BAA-1094.</title>
        <authorList>
            <person name="Adaikpoh B.I."/>
        </authorList>
    </citation>
    <scope>NUCLEOTIDE SEQUENCE</scope>
    <source>
        <strain evidence="1">BAA-1094</strain>
    </source>
</reference>
<gene>
    <name evidence="1" type="ORF">AACH28_06260</name>
</gene>
<protein>
    <submittedName>
        <fullName evidence="1">Uncharacterized protein</fullName>
    </submittedName>
</protein>
<accession>A0ACD5C5K0</accession>
<dbReference type="Proteomes" id="UP001485301">
    <property type="component" value="Chromosome"/>
</dbReference>
<organism evidence="1 2">
    <name type="scientific">Sphingobacterium thalpophilum</name>
    <dbReference type="NCBI Taxonomy" id="259"/>
    <lineage>
        <taxon>Bacteria</taxon>
        <taxon>Pseudomonadati</taxon>
        <taxon>Bacteroidota</taxon>
        <taxon>Sphingobacteriia</taxon>
        <taxon>Sphingobacteriales</taxon>
        <taxon>Sphingobacteriaceae</taxon>
        <taxon>Sphingobacterium</taxon>
    </lineage>
</organism>
<proteinExistence type="predicted"/>
<name>A0ACD5C5K0_9SPHI</name>